<proteinExistence type="predicted"/>
<gene>
    <name evidence="2" type="ordered locus">Desti_1774</name>
</gene>
<reference evidence="3" key="1">
    <citation type="submission" date="2012-06" db="EMBL/GenBank/DDBJ databases">
        <title>Complete sequence of chromosome of Desulfomonile tiedjei DSM 6799.</title>
        <authorList>
            <person name="Lucas S."/>
            <person name="Copeland A."/>
            <person name="Lapidus A."/>
            <person name="Glavina del Rio T."/>
            <person name="Dalin E."/>
            <person name="Tice H."/>
            <person name="Bruce D."/>
            <person name="Goodwin L."/>
            <person name="Pitluck S."/>
            <person name="Peters L."/>
            <person name="Ovchinnikova G."/>
            <person name="Zeytun A."/>
            <person name="Lu M."/>
            <person name="Kyrpides N."/>
            <person name="Mavromatis K."/>
            <person name="Ivanova N."/>
            <person name="Brettin T."/>
            <person name="Detter J.C."/>
            <person name="Han C."/>
            <person name="Larimer F."/>
            <person name="Land M."/>
            <person name="Hauser L."/>
            <person name="Markowitz V."/>
            <person name="Cheng J.-F."/>
            <person name="Hugenholtz P."/>
            <person name="Woyke T."/>
            <person name="Wu D."/>
            <person name="Spring S."/>
            <person name="Schroeder M."/>
            <person name="Brambilla E."/>
            <person name="Klenk H.-P."/>
            <person name="Eisen J.A."/>
        </authorList>
    </citation>
    <scope>NUCLEOTIDE SEQUENCE [LARGE SCALE GENOMIC DNA]</scope>
    <source>
        <strain evidence="3">ATCC 49306 / DSM 6799 / DCB-1</strain>
    </source>
</reference>
<keyword evidence="1" id="KW-0472">Membrane</keyword>
<dbReference type="InterPro" id="IPR036514">
    <property type="entry name" value="SGNH_hydro_sf"/>
</dbReference>
<keyword evidence="1" id="KW-1133">Transmembrane helix</keyword>
<evidence type="ECO:0000313" key="2">
    <source>
        <dbReference type="EMBL" id="AFM24484.1"/>
    </source>
</evidence>
<dbReference type="Pfam" id="PF00657">
    <property type="entry name" value="Lipase_GDSL"/>
    <property type="match status" value="1"/>
</dbReference>
<dbReference type="OrthoDB" id="5452248at2"/>
<dbReference type="AlphaFoldDB" id="I4C4J3"/>
<organism evidence="2 3">
    <name type="scientific">Desulfomonile tiedjei (strain ATCC 49306 / DSM 6799 / DCB-1)</name>
    <dbReference type="NCBI Taxonomy" id="706587"/>
    <lineage>
        <taxon>Bacteria</taxon>
        <taxon>Pseudomonadati</taxon>
        <taxon>Thermodesulfobacteriota</taxon>
        <taxon>Desulfomonilia</taxon>
        <taxon>Desulfomonilales</taxon>
        <taxon>Desulfomonilaceae</taxon>
        <taxon>Desulfomonile</taxon>
    </lineage>
</organism>
<keyword evidence="2" id="KW-0378">Hydrolase</keyword>
<dbReference type="RefSeq" id="WP_014809630.1">
    <property type="nucleotide sequence ID" value="NC_018025.1"/>
</dbReference>
<dbReference type="GO" id="GO:0016788">
    <property type="term" value="F:hydrolase activity, acting on ester bonds"/>
    <property type="evidence" value="ECO:0007669"/>
    <property type="project" value="UniProtKB-ARBA"/>
</dbReference>
<dbReference type="SUPFAM" id="SSF52266">
    <property type="entry name" value="SGNH hydrolase"/>
    <property type="match status" value="1"/>
</dbReference>
<name>I4C4J3_DESTA</name>
<dbReference type="KEGG" id="dti:Desti_1774"/>
<dbReference type="HOGENOM" id="CLU_741208_0_0_7"/>
<dbReference type="EMBL" id="CP003360">
    <property type="protein sequence ID" value="AFM24484.1"/>
    <property type="molecule type" value="Genomic_DNA"/>
</dbReference>
<dbReference type="STRING" id="706587.Desti_1774"/>
<evidence type="ECO:0000256" key="1">
    <source>
        <dbReference type="SAM" id="Phobius"/>
    </source>
</evidence>
<dbReference type="Gene3D" id="3.40.50.1110">
    <property type="entry name" value="SGNH hydrolase"/>
    <property type="match status" value="1"/>
</dbReference>
<keyword evidence="3" id="KW-1185">Reference proteome</keyword>
<protein>
    <submittedName>
        <fullName evidence="2">GDSL-like Lipase/Acylhydrolase</fullName>
    </submittedName>
</protein>
<sequence length="357" mass="41709">MRNTIKYFFLLTVPVLVGLFLFLEVLFRFVIPACEGPFCYYDRTDQVLRFEPHPKDGIHTVGPFAQQKGKWHINNAGWNNEIDYQAIGRTKPLLAIIGDSYIEAFHVDVDKNITANLRRTLQNAFDVYSFAISGASLADYLHMSRYVRRTFKPDIMIINVVYNDFDESLCAVRSRFGRMCIEVTDESIEERNPKPYQPSQIRRYVATSALVRYLYNNLKVGNLNWFYYLGRGYSENVDVHSVNECMPQIEKACNYVVETLVRENGGCKTMFVIDAPRNDIYSGQLERSEVIWMNRLLRDVCAKNSVQYLDLTNQFISHYEKLGMRFESKWDWHWNELGHEVAAQAVYTKMQKLGWVQ</sequence>
<dbReference type="Proteomes" id="UP000006055">
    <property type="component" value="Chromosome"/>
</dbReference>
<dbReference type="InterPro" id="IPR001087">
    <property type="entry name" value="GDSL"/>
</dbReference>
<keyword evidence="1" id="KW-0812">Transmembrane</keyword>
<evidence type="ECO:0000313" key="3">
    <source>
        <dbReference type="Proteomes" id="UP000006055"/>
    </source>
</evidence>
<dbReference type="eggNOG" id="COG2755">
    <property type="taxonomic scope" value="Bacteria"/>
</dbReference>
<accession>I4C4J3</accession>
<feature type="transmembrane region" description="Helical" evidence="1">
    <location>
        <begin position="7"/>
        <end position="31"/>
    </location>
</feature>